<dbReference type="Proteomes" id="UP001239167">
    <property type="component" value="Unassembled WGS sequence"/>
</dbReference>
<evidence type="ECO:0000259" key="1">
    <source>
        <dbReference type="Pfam" id="PF09861"/>
    </source>
</evidence>
<evidence type="ECO:0000313" key="2">
    <source>
        <dbReference type="EMBL" id="MDQ0203420.1"/>
    </source>
</evidence>
<sequence>MAVLLESDKEYDLPKMYKIRQVFPNEELKNITEEISCKMNSPEIYSKIRPDMHVAVCVGSRGIKNLFTIVSAVVNGLLERKAKPFILSAMGSHGDGTEEGQKEILAGYGITEDRLHVPIVTQIGVQKIAALSNGTPLFFDEAAIRADLIVPINRIKIHTDFVGDIQSGLCKMLVIGLGNQKGCSTVHEEDPTNFSKIIEEGAGVIIEKMKVGFGVAIVENAYDKTACVDVIAGEKIISGEKELLKKAKKYMPFIRLPSIDILVMQEIGKNISGAGYDPNIVGRSSVLKEFTIPFPKIEKMILLDITESSHGNGIGIGLFDVITKNVFAKLDFRAMYTNAVACKCIEDVKIPLMADDEEEAVRIAVKTTRNLNKKKLKVVRIKNTLELEYIEVSEALLPEIENNEYLNLIGT</sequence>
<keyword evidence="3" id="KW-1185">Reference proteome</keyword>
<dbReference type="InterPro" id="IPR018657">
    <property type="entry name" value="LarA-like_N"/>
</dbReference>
<proteinExistence type="predicted"/>
<organism evidence="2 3">
    <name type="scientific">Pectinatus haikarae</name>
    <dbReference type="NCBI Taxonomy" id="349096"/>
    <lineage>
        <taxon>Bacteria</taxon>
        <taxon>Bacillati</taxon>
        <taxon>Bacillota</taxon>
        <taxon>Negativicutes</taxon>
        <taxon>Selenomonadales</taxon>
        <taxon>Selenomonadaceae</taxon>
        <taxon>Pectinatus</taxon>
    </lineage>
</organism>
<reference evidence="2 3" key="1">
    <citation type="submission" date="2023-07" db="EMBL/GenBank/DDBJ databases">
        <title>Genomic Encyclopedia of Type Strains, Phase IV (KMG-IV): sequencing the most valuable type-strain genomes for metagenomic binning, comparative biology and taxonomic classification.</title>
        <authorList>
            <person name="Goeker M."/>
        </authorList>
    </citation>
    <scope>NUCLEOTIDE SEQUENCE [LARGE SCALE GENOMIC DNA]</scope>
    <source>
        <strain evidence="2 3">DSM 16980</strain>
    </source>
</reference>
<protein>
    <recommendedName>
        <fullName evidence="1">LarA-like N-terminal domain-containing protein</fullName>
    </recommendedName>
</protein>
<feature type="domain" description="LarA-like N-terminal" evidence="1">
    <location>
        <begin position="26"/>
        <end position="188"/>
    </location>
</feature>
<gene>
    <name evidence="2" type="ORF">J2S01_001136</name>
</gene>
<dbReference type="Gene3D" id="3.40.50.11440">
    <property type="match status" value="1"/>
</dbReference>
<name>A0ABT9Y6F5_9FIRM</name>
<dbReference type="EMBL" id="JAUSUE010000006">
    <property type="protein sequence ID" value="MDQ0203420.1"/>
    <property type="molecule type" value="Genomic_DNA"/>
</dbReference>
<evidence type="ECO:0000313" key="3">
    <source>
        <dbReference type="Proteomes" id="UP001239167"/>
    </source>
</evidence>
<comment type="caution">
    <text evidence="2">The sequence shown here is derived from an EMBL/GenBank/DDBJ whole genome shotgun (WGS) entry which is preliminary data.</text>
</comment>
<dbReference type="RefSeq" id="WP_307223463.1">
    <property type="nucleotide sequence ID" value="NZ_CP116940.1"/>
</dbReference>
<dbReference type="Pfam" id="PF09861">
    <property type="entry name" value="Lar_N"/>
    <property type="match status" value="1"/>
</dbReference>
<accession>A0ABT9Y6F5</accession>